<dbReference type="Pfam" id="PF13409">
    <property type="entry name" value="GST_N_2"/>
    <property type="match status" value="1"/>
</dbReference>
<dbReference type="EMBL" id="JAACJL010000015">
    <property type="protein sequence ID" value="KAF4620347.1"/>
    <property type="molecule type" value="Genomic_DNA"/>
</dbReference>
<dbReference type="InterPro" id="IPR036249">
    <property type="entry name" value="Thioredoxin-like_sf"/>
</dbReference>
<feature type="domain" description="GST N-terminal" evidence="2">
    <location>
        <begin position="27"/>
        <end position="105"/>
    </location>
</feature>
<dbReference type="OrthoDB" id="4951845at2759"/>
<dbReference type="GO" id="GO:0045174">
    <property type="term" value="F:glutathione dehydrogenase (ascorbate) activity"/>
    <property type="evidence" value="ECO:0007669"/>
    <property type="project" value="UniProtKB-ARBA"/>
</dbReference>
<evidence type="ECO:0000256" key="1">
    <source>
        <dbReference type="ARBA" id="ARBA00023002"/>
    </source>
</evidence>
<dbReference type="AlphaFoldDB" id="A0A8H4R215"/>
<evidence type="ECO:0000313" key="5">
    <source>
        <dbReference type="Proteomes" id="UP000521872"/>
    </source>
</evidence>
<dbReference type="PROSITE" id="PS50405">
    <property type="entry name" value="GST_CTER"/>
    <property type="match status" value="1"/>
</dbReference>
<gene>
    <name evidence="4" type="ORF">D9613_000906</name>
</gene>
<dbReference type="GO" id="GO:0004364">
    <property type="term" value="F:glutathione transferase activity"/>
    <property type="evidence" value="ECO:0007669"/>
    <property type="project" value="InterPro"/>
</dbReference>
<keyword evidence="1" id="KW-0560">Oxidoreductase</keyword>
<dbReference type="InterPro" id="IPR010987">
    <property type="entry name" value="Glutathione-S-Trfase_C-like"/>
</dbReference>
<dbReference type="InterPro" id="IPR050983">
    <property type="entry name" value="GST_Omega/HSP26"/>
</dbReference>
<evidence type="ECO:0000313" key="4">
    <source>
        <dbReference type="EMBL" id="KAF4620347.1"/>
    </source>
</evidence>
<name>A0A8H4R215_9AGAR</name>
<proteinExistence type="predicted"/>
<organism evidence="4 5">
    <name type="scientific">Agrocybe pediades</name>
    <dbReference type="NCBI Taxonomy" id="84607"/>
    <lineage>
        <taxon>Eukaryota</taxon>
        <taxon>Fungi</taxon>
        <taxon>Dikarya</taxon>
        <taxon>Basidiomycota</taxon>
        <taxon>Agaricomycotina</taxon>
        <taxon>Agaricomycetes</taxon>
        <taxon>Agaricomycetidae</taxon>
        <taxon>Agaricales</taxon>
        <taxon>Agaricineae</taxon>
        <taxon>Strophariaceae</taxon>
        <taxon>Agrocybe</taxon>
    </lineage>
</organism>
<feature type="domain" description="GST C-terminal" evidence="3">
    <location>
        <begin position="111"/>
        <end position="235"/>
    </location>
</feature>
<dbReference type="InterPro" id="IPR005442">
    <property type="entry name" value="GST_omega"/>
</dbReference>
<protein>
    <recommendedName>
        <fullName evidence="6">Glutathione-S-transferase</fullName>
    </recommendedName>
</protein>
<dbReference type="Gene3D" id="1.20.1050.10">
    <property type="match status" value="1"/>
</dbReference>
<evidence type="ECO:0008006" key="6">
    <source>
        <dbReference type="Google" id="ProtNLM"/>
    </source>
</evidence>
<dbReference type="Proteomes" id="UP000521872">
    <property type="component" value="Unassembled WGS sequence"/>
</dbReference>
<dbReference type="PANTHER" id="PTHR43968:SF6">
    <property type="entry name" value="GLUTATHIONE S-TRANSFERASE OMEGA"/>
    <property type="match status" value="1"/>
</dbReference>
<keyword evidence="5" id="KW-1185">Reference proteome</keyword>
<dbReference type="GO" id="GO:0005737">
    <property type="term" value="C:cytoplasm"/>
    <property type="evidence" value="ECO:0007669"/>
    <property type="project" value="InterPro"/>
</dbReference>
<dbReference type="SUPFAM" id="SSF47616">
    <property type="entry name" value="GST C-terminal domain-like"/>
    <property type="match status" value="1"/>
</dbReference>
<dbReference type="InterPro" id="IPR040079">
    <property type="entry name" value="Glutathione_S-Trfase"/>
</dbReference>
<dbReference type="SUPFAM" id="SSF52833">
    <property type="entry name" value="Thioredoxin-like"/>
    <property type="match status" value="1"/>
</dbReference>
<dbReference type="InterPro" id="IPR036282">
    <property type="entry name" value="Glutathione-S-Trfase_C_sf"/>
</dbReference>
<dbReference type="PROSITE" id="PS50404">
    <property type="entry name" value="GST_NTER"/>
    <property type="match status" value="1"/>
</dbReference>
<dbReference type="SFLD" id="SFLDG00358">
    <property type="entry name" value="Main_(cytGST)"/>
    <property type="match status" value="1"/>
</dbReference>
<dbReference type="PANTHER" id="PTHR43968">
    <property type="match status" value="1"/>
</dbReference>
<dbReference type="Pfam" id="PF13410">
    <property type="entry name" value="GST_C_2"/>
    <property type="match status" value="1"/>
</dbReference>
<reference evidence="4 5" key="1">
    <citation type="submission" date="2019-12" db="EMBL/GenBank/DDBJ databases">
        <authorList>
            <person name="Floudas D."/>
            <person name="Bentzer J."/>
            <person name="Ahren D."/>
            <person name="Johansson T."/>
            <person name="Persson P."/>
            <person name="Tunlid A."/>
        </authorList>
    </citation>
    <scope>NUCLEOTIDE SEQUENCE [LARGE SCALE GENOMIC DNA]</scope>
    <source>
        <strain evidence="4 5">CBS 102.39</strain>
    </source>
</reference>
<evidence type="ECO:0000259" key="3">
    <source>
        <dbReference type="PROSITE" id="PS50405"/>
    </source>
</evidence>
<dbReference type="InterPro" id="IPR004045">
    <property type="entry name" value="Glutathione_S-Trfase_N"/>
</dbReference>
<accession>A0A8H4R215</accession>
<dbReference type="Gene3D" id="3.40.30.10">
    <property type="entry name" value="Glutaredoxin"/>
    <property type="match status" value="1"/>
</dbReference>
<evidence type="ECO:0000259" key="2">
    <source>
        <dbReference type="PROSITE" id="PS50404"/>
    </source>
</evidence>
<dbReference type="CDD" id="cd00570">
    <property type="entry name" value="GST_N_family"/>
    <property type="match status" value="1"/>
</dbReference>
<dbReference type="SFLD" id="SFLDS00019">
    <property type="entry name" value="Glutathione_Transferase_(cytos"/>
    <property type="match status" value="1"/>
</dbReference>
<sequence>MSIPDVHIFPHATGAAATTVAKHQEPQDLIFYAGWFCPYVQRAWIALEEKGIPYQYKEVNPYKKEAHFLAINPKGLVPAVEYKGRALYESLVLCEFFEDAYPSTKSMFPADPVDRAVARIWLDHISKTFMPAHHKLLQVQDPAKQKEHLQEMNEFLRKFAAAVKGPYFFGEEFGIVDLAIAPWIIRDWVVQEHRGYSRADVSPEWKTYAENVEKRESVINTTSLREHTLEIYGRYLRDEAQSAAARAIREGRVIP</sequence>
<comment type="caution">
    <text evidence="4">The sequence shown here is derived from an EMBL/GenBank/DDBJ whole genome shotgun (WGS) entry which is preliminary data.</text>
</comment>
<dbReference type="PRINTS" id="PR01625">
    <property type="entry name" value="GSTRNSFRASEO"/>
</dbReference>